<evidence type="ECO:0000259" key="3">
    <source>
        <dbReference type="Pfam" id="PF02581"/>
    </source>
</evidence>
<evidence type="ECO:0000313" key="4">
    <source>
        <dbReference type="EMBL" id="MFC3977667.1"/>
    </source>
</evidence>
<dbReference type="RefSeq" id="WP_241296992.1">
    <property type="nucleotide sequence ID" value="NZ_JAKZGR010000017.1"/>
</dbReference>
<comment type="pathway">
    <text evidence="1">Cofactor biosynthesis; thiamine diphosphate biosynthesis.</text>
</comment>
<dbReference type="InterPro" id="IPR022998">
    <property type="entry name" value="ThiamineP_synth_TenI"/>
</dbReference>
<dbReference type="CDD" id="cd00564">
    <property type="entry name" value="TMP_TenI"/>
    <property type="match status" value="1"/>
</dbReference>
<dbReference type="InterPro" id="IPR036206">
    <property type="entry name" value="ThiamineP_synth_sf"/>
</dbReference>
<gene>
    <name evidence="4" type="ORF">ACFOUP_14870</name>
</gene>
<dbReference type="InterPro" id="IPR013785">
    <property type="entry name" value="Aldolase_TIM"/>
</dbReference>
<reference evidence="5" key="1">
    <citation type="journal article" date="2019" name="Int. J. Syst. Evol. Microbiol.">
        <title>The Global Catalogue of Microorganisms (GCM) 10K type strain sequencing project: providing services to taxonomists for standard genome sequencing and annotation.</title>
        <authorList>
            <consortium name="The Broad Institute Genomics Platform"/>
            <consortium name="The Broad Institute Genome Sequencing Center for Infectious Disease"/>
            <person name="Wu L."/>
            <person name="Ma J."/>
        </authorList>
    </citation>
    <scope>NUCLEOTIDE SEQUENCE [LARGE SCALE GENOMIC DNA]</scope>
    <source>
        <strain evidence="5">CECT 8551</strain>
    </source>
</reference>
<keyword evidence="2" id="KW-0784">Thiamine biosynthesis</keyword>
<dbReference type="Gene3D" id="3.20.20.70">
    <property type="entry name" value="Aldolase class I"/>
    <property type="match status" value="1"/>
</dbReference>
<accession>A0ABV8EMX0</accession>
<protein>
    <submittedName>
        <fullName evidence="4">Thiamine phosphate synthase</fullName>
    </submittedName>
</protein>
<dbReference type="PANTHER" id="PTHR20857:SF15">
    <property type="entry name" value="THIAMINE-PHOSPHATE SYNTHASE"/>
    <property type="match status" value="1"/>
</dbReference>
<dbReference type="Proteomes" id="UP001595766">
    <property type="component" value="Unassembled WGS sequence"/>
</dbReference>
<sequence length="202" mass="22819">MELIIISSPLPVAQEAEAINELFDAGMGVFHLRKPDWSYEQTAKLLTNINSKYHHQIALHHHHDLSDEFEIKRLHFTELKRKNTSKIHLANLKKMGFITSTSAHQISDLTDLVPFHYKFYGPVFDSISKKGYLSKVGKNFNLASHLINTKVIALGGIELSNLSIVTSMGFDGIAVLGTIWQKHGNDRITTFQKLQTACYDQS</sequence>
<evidence type="ECO:0000313" key="5">
    <source>
        <dbReference type="Proteomes" id="UP001595766"/>
    </source>
</evidence>
<feature type="domain" description="Thiamine phosphate synthase/TenI" evidence="3">
    <location>
        <begin position="12"/>
        <end position="179"/>
    </location>
</feature>
<name>A0ABV8EMX0_9BACT</name>
<dbReference type="Pfam" id="PF02581">
    <property type="entry name" value="TMP-TENI"/>
    <property type="match status" value="1"/>
</dbReference>
<dbReference type="EMBL" id="JBHSAV010000058">
    <property type="protein sequence ID" value="MFC3977667.1"/>
    <property type="molecule type" value="Genomic_DNA"/>
</dbReference>
<evidence type="ECO:0000256" key="1">
    <source>
        <dbReference type="ARBA" id="ARBA00004948"/>
    </source>
</evidence>
<keyword evidence="5" id="KW-1185">Reference proteome</keyword>
<organism evidence="4 5">
    <name type="scientific">Belliella kenyensis</name>
    <dbReference type="NCBI Taxonomy" id="1472724"/>
    <lineage>
        <taxon>Bacteria</taxon>
        <taxon>Pseudomonadati</taxon>
        <taxon>Bacteroidota</taxon>
        <taxon>Cytophagia</taxon>
        <taxon>Cytophagales</taxon>
        <taxon>Cyclobacteriaceae</taxon>
        <taxon>Belliella</taxon>
    </lineage>
</organism>
<evidence type="ECO:0000256" key="2">
    <source>
        <dbReference type="ARBA" id="ARBA00022977"/>
    </source>
</evidence>
<dbReference type="SUPFAM" id="SSF51391">
    <property type="entry name" value="Thiamin phosphate synthase"/>
    <property type="match status" value="1"/>
</dbReference>
<proteinExistence type="predicted"/>
<dbReference type="PANTHER" id="PTHR20857">
    <property type="entry name" value="THIAMINE-PHOSPHATE PYROPHOSPHORYLASE"/>
    <property type="match status" value="1"/>
</dbReference>
<comment type="caution">
    <text evidence="4">The sequence shown here is derived from an EMBL/GenBank/DDBJ whole genome shotgun (WGS) entry which is preliminary data.</text>
</comment>